<proteinExistence type="predicted"/>
<feature type="transmembrane region" description="Helical" evidence="1">
    <location>
        <begin position="20"/>
        <end position="42"/>
    </location>
</feature>
<protein>
    <submittedName>
        <fullName evidence="2">Uncharacterized protein</fullName>
    </submittedName>
</protein>
<dbReference type="RefSeq" id="XP_016476314.1">
    <property type="nucleotide sequence ID" value="XM_016620828.1"/>
</dbReference>
<keyword evidence="1" id="KW-0812">Transmembrane</keyword>
<dbReference type="OrthoDB" id="10319140at2759"/>
<organism evidence="2">
    <name type="scientific">Nicotiana tabacum</name>
    <name type="common">Common tobacco</name>
    <dbReference type="NCBI Taxonomy" id="4097"/>
    <lineage>
        <taxon>Eukaryota</taxon>
        <taxon>Viridiplantae</taxon>
        <taxon>Streptophyta</taxon>
        <taxon>Embryophyta</taxon>
        <taxon>Tracheophyta</taxon>
        <taxon>Spermatophyta</taxon>
        <taxon>Magnoliopsida</taxon>
        <taxon>eudicotyledons</taxon>
        <taxon>Gunneridae</taxon>
        <taxon>Pentapetalae</taxon>
        <taxon>asterids</taxon>
        <taxon>lamiids</taxon>
        <taxon>Solanales</taxon>
        <taxon>Solanaceae</taxon>
        <taxon>Nicotianoideae</taxon>
        <taxon>Nicotianeae</taxon>
        <taxon>Nicotiana</taxon>
    </lineage>
</organism>
<dbReference type="PaxDb" id="4097-A0A1S4AI76"/>
<reference evidence="2" key="1">
    <citation type="submission" date="2025-08" db="UniProtKB">
        <authorList>
            <consortium name="RefSeq"/>
        </authorList>
    </citation>
    <scope>IDENTIFICATION</scope>
</reference>
<keyword evidence="1" id="KW-1133">Transmembrane helix</keyword>
<evidence type="ECO:0000256" key="1">
    <source>
        <dbReference type="SAM" id="Phobius"/>
    </source>
</evidence>
<dbReference type="AlphaFoldDB" id="A0A1S4AI76"/>
<evidence type="ECO:0000313" key="2">
    <source>
        <dbReference type="RefSeq" id="XP_016476314.1"/>
    </source>
</evidence>
<gene>
    <name evidence="2" type="primary">LOC107797912</name>
</gene>
<keyword evidence="1" id="KW-0472">Membrane</keyword>
<name>A0A1S4AI76_TOBAC</name>
<dbReference type="KEGG" id="nta:107797912"/>
<sequence length="100" mass="10776">MQSFNFSPLSDTCLTFLISVGHLASSSLLLPVLLLPSSITILTSSAKKLLHAISPKLVKASGWFLLKTKDAMFEIAPSHIGDDPPLLENYGSKMSMTLVT</sequence>
<accession>A0A1S4AI76</accession>